<gene>
    <name evidence="4" type="ORF">QTN47_04285</name>
</gene>
<comment type="caution">
    <text evidence="4">The sequence shown here is derived from an EMBL/GenBank/DDBJ whole genome shotgun (WGS) entry which is preliminary data.</text>
</comment>
<feature type="signal peptide" evidence="2">
    <location>
        <begin position="1"/>
        <end position="18"/>
    </location>
</feature>
<organism evidence="4 5">
    <name type="scientific">Danxiaibacter flavus</name>
    <dbReference type="NCBI Taxonomy" id="3049108"/>
    <lineage>
        <taxon>Bacteria</taxon>
        <taxon>Pseudomonadati</taxon>
        <taxon>Bacteroidota</taxon>
        <taxon>Chitinophagia</taxon>
        <taxon>Chitinophagales</taxon>
        <taxon>Chitinophagaceae</taxon>
        <taxon>Danxiaibacter</taxon>
    </lineage>
</organism>
<keyword evidence="5" id="KW-1185">Reference proteome</keyword>
<accession>A0ABV3ZA06</accession>
<dbReference type="InterPro" id="IPR011008">
    <property type="entry name" value="Dimeric_a/b-barrel"/>
</dbReference>
<evidence type="ECO:0000313" key="4">
    <source>
        <dbReference type="EMBL" id="MEX6686697.1"/>
    </source>
</evidence>
<evidence type="ECO:0000259" key="3">
    <source>
        <dbReference type="Pfam" id="PF03795"/>
    </source>
</evidence>
<dbReference type="InterPro" id="IPR005545">
    <property type="entry name" value="YCII"/>
</dbReference>
<evidence type="ECO:0000256" key="2">
    <source>
        <dbReference type="SAM" id="SignalP"/>
    </source>
</evidence>
<dbReference type="Pfam" id="PF03795">
    <property type="entry name" value="YCII"/>
    <property type="match status" value="1"/>
</dbReference>
<reference evidence="4 5" key="1">
    <citation type="submission" date="2023-07" db="EMBL/GenBank/DDBJ databases">
        <authorList>
            <person name="Lian W.-H."/>
        </authorList>
    </citation>
    <scope>NUCLEOTIDE SEQUENCE [LARGE SCALE GENOMIC DNA]</scope>
    <source>
        <strain evidence="4 5">SYSU DXS3180</strain>
    </source>
</reference>
<keyword evidence="2" id="KW-0732">Signal</keyword>
<sequence length="129" mass="14560">MKKLFCSLIMLFPLLLFAQTKGKNDNEKFEPIQLYFVMLVKGPNRTQDSITAAKIQEGQMANIGKLAKEGKLIVAGPFMDDTNWRGLFILKCQDAAECENLLKTDPAISSGRLTYEVHPWMTGKNCLFK</sequence>
<evidence type="ECO:0000256" key="1">
    <source>
        <dbReference type="ARBA" id="ARBA00007689"/>
    </source>
</evidence>
<evidence type="ECO:0000313" key="5">
    <source>
        <dbReference type="Proteomes" id="UP001560573"/>
    </source>
</evidence>
<feature type="chain" id="PRO_5046475743" evidence="2">
    <location>
        <begin position="19"/>
        <end position="129"/>
    </location>
</feature>
<proteinExistence type="inferred from homology"/>
<dbReference type="EMBL" id="JAULBC010000001">
    <property type="protein sequence ID" value="MEX6686697.1"/>
    <property type="molecule type" value="Genomic_DNA"/>
</dbReference>
<protein>
    <submittedName>
        <fullName evidence="4">YciI family protein</fullName>
    </submittedName>
</protein>
<dbReference type="Proteomes" id="UP001560573">
    <property type="component" value="Unassembled WGS sequence"/>
</dbReference>
<dbReference type="SUPFAM" id="SSF54909">
    <property type="entry name" value="Dimeric alpha+beta barrel"/>
    <property type="match status" value="1"/>
</dbReference>
<feature type="domain" description="YCII-related" evidence="3">
    <location>
        <begin position="51"/>
        <end position="120"/>
    </location>
</feature>
<dbReference type="Gene3D" id="3.30.70.1060">
    <property type="entry name" value="Dimeric alpha+beta barrel"/>
    <property type="match status" value="1"/>
</dbReference>
<dbReference type="RefSeq" id="WP_369328093.1">
    <property type="nucleotide sequence ID" value="NZ_JAULBC010000001.1"/>
</dbReference>
<name>A0ABV3ZA06_9BACT</name>
<comment type="similarity">
    <text evidence="1">Belongs to the YciI family.</text>
</comment>